<dbReference type="SUPFAM" id="SSF52151">
    <property type="entry name" value="FabD/lysophospholipase-like"/>
    <property type="match status" value="1"/>
</dbReference>
<reference evidence="7 8" key="1">
    <citation type="submission" date="2023-11" db="EMBL/GenBank/DDBJ databases">
        <authorList>
            <person name="Xu M."/>
            <person name="Jiang T."/>
        </authorList>
    </citation>
    <scope>NUCLEOTIDE SEQUENCE [LARGE SCALE GENOMIC DNA]</scope>
    <source>
        <strain evidence="7 8">SD</strain>
    </source>
</reference>
<keyword evidence="8" id="KW-1185">Reference proteome</keyword>
<keyword evidence="3 4" id="KW-0443">Lipid metabolism</keyword>
<protein>
    <submittedName>
        <fullName evidence="7">Patatin-like phospholipase family protein</fullName>
    </submittedName>
</protein>
<gene>
    <name evidence="7" type="ORF">SK069_12455</name>
</gene>
<evidence type="ECO:0000256" key="3">
    <source>
        <dbReference type="ARBA" id="ARBA00023098"/>
    </source>
</evidence>
<dbReference type="PANTHER" id="PTHR14226">
    <property type="entry name" value="NEUROPATHY TARGET ESTERASE/SWISS CHEESE D.MELANOGASTER"/>
    <property type="match status" value="1"/>
</dbReference>
<dbReference type="Pfam" id="PF01734">
    <property type="entry name" value="Patatin"/>
    <property type="match status" value="1"/>
</dbReference>
<feature type="active site" description="Nucleophile" evidence="4">
    <location>
        <position position="56"/>
    </location>
</feature>
<dbReference type="InterPro" id="IPR016035">
    <property type="entry name" value="Acyl_Trfase/lysoPLipase"/>
</dbReference>
<dbReference type="RefSeq" id="WP_319954564.1">
    <property type="nucleotide sequence ID" value="NZ_JAXAVX010000005.1"/>
</dbReference>
<evidence type="ECO:0000256" key="2">
    <source>
        <dbReference type="ARBA" id="ARBA00022963"/>
    </source>
</evidence>
<feature type="short sequence motif" description="GXSXG" evidence="4">
    <location>
        <begin position="54"/>
        <end position="58"/>
    </location>
</feature>
<keyword evidence="1 4" id="KW-0378">Hydrolase</keyword>
<name>A0ABU4VKN0_9ACTN</name>
<feature type="short sequence motif" description="GXGXXG" evidence="4">
    <location>
        <begin position="23"/>
        <end position="28"/>
    </location>
</feature>
<dbReference type="Proteomes" id="UP001277761">
    <property type="component" value="Unassembled WGS sequence"/>
</dbReference>
<feature type="domain" description="PNPLA" evidence="6">
    <location>
        <begin position="19"/>
        <end position="237"/>
    </location>
</feature>
<dbReference type="InterPro" id="IPR050301">
    <property type="entry name" value="NTE"/>
</dbReference>
<keyword evidence="2 4" id="KW-0442">Lipid degradation</keyword>
<feature type="region of interest" description="Disordered" evidence="5">
    <location>
        <begin position="423"/>
        <end position="446"/>
    </location>
</feature>
<dbReference type="PANTHER" id="PTHR14226:SF57">
    <property type="entry name" value="BLR7027 PROTEIN"/>
    <property type="match status" value="1"/>
</dbReference>
<sequence length="446" mass="48087">MPLPAESTAAGDRPGRVALVLPGGGARGAYEVGALAVLLPELERRGERPTIFCGTSVGAINAAYLGSVAHLPAEEQVAQGLAHWRRIGKGDVIRPIIGPGLPRTIARFAGDVLHVPGVRLAGLMDPHPLRRTLNRIVDWDALERNGEDGAYDAVCVVATSLGRSGPMAFVQGGAEMPVSRPSDNLRYVRTRLTSQHVRASAAIPLLFAPVRVDEPAEAADFYVDGATRLNTPLSPALNLGADRVIVVGFEPLGHRAGHEAARAPRVPRISDVVSNIVDGLLVDQINDDLHSLVTLNEMLAAPRSRAARVAGQMRSARGRPAYRRIEYALVSPQRRGELGELAAEVLDRRYSGWRALLRPDFPVLSRLLGGDQTRARGELLSFLLFDDLYFDLLMEAGKRDAEAWLARHPDLWCSEAGHDFDFDTGRAPRPREDGATAAERATAAAA</sequence>
<feature type="compositionally biased region" description="Basic and acidic residues" evidence="5">
    <location>
        <begin position="423"/>
        <end position="434"/>
    </location>
</feature>
<dbReference type="Gene3D" id="3.40.1090.10">
    <property type="entry name" value="Cytosolic phospholipase A2 catalytic domain"/>
    <property type="match status" value="1"/>
</dbReference>
<evidence type="ECO:0000256" key="5">
    <source>
        <dbReference type="SAM" id="MobiDB-lite"/>
    </source>
</evidence>
<proteinExistence type="predicted"/>
<evidence type="ECO:0000259" key="6">
    <source>
        <dbReference type="PROSITE" id="PS51635"/>
    </source>
</evidence>
<accession>A0ABU4VKN0</accession>
<feature type="short sequence motif" description="DGA/G" evidence="4">
    <location>
        <begin position="224"/>
        <end position="226"/>
    </location>
</feature>
<comment type="caution">
    <text evidence="7">The sequence shown here is derived from an EMBL/GenBank/DDBJ whole genome shotgun (WGS) entry which is preliminary data.</text>
</comment>
<dbReference type="EMBL" id="JAXAVX010000005">
    <property type="protein sequence ID" value="MDX8152411.1"/>
    <property type="molecule type" value="Genomic_DNA"/>
</dbReference>
<evidence type="ECO:0000313" key="8">
    <source>
        <dbReference type="Proteomes" id="UP001277761"/>
    </source>
</evidence>
<evidence type="ECO:0000256" key="1">
    <source>
        <dbReference type="ARBA" id="ARBA00022801"/>
    </source>
</evidence>
<evidence type="ECO:0000256" key="4">
    <source>
        <dbReference type="PROSITE-ProRule" id="PRU01161"/>
    </source>
</evidence>
<dbReference type="PROSITE" id="PS51635">
    <property type="entry name" value="PNPLA"/>
    <property type="match status" value="1"/>
</dbReference>
<evidence type="ECO:0000313" key="7">
    <source>
        <dbReference type="EMBL" id="MDX8152411.1"/>
    </source>
</evidence>
<feature type="compositionally biased region" description="Low complexity" evidence="5">
    <location>
        <begin position="435"/>
        <end position="446"/>
    </location>
</feature>
<dbReference type="InterPro" id="IPR002641">
    <property type="entry name" value="PNPLA_dom"/>
</dbReference>
<organism evidence="7 8">
    <name type="scientific">Patulibacter brassicae</name>
    <dbReference type="NCBI Taxonomy" id="1705717"/>
    <lineage>
        <taxon>Bacteria</taxon>
        <taxon>Bacillati</taxon>
        <taxon>Actinomycetota</taxon>
        <taxon>Thermoleophilia</taxon>
        <taxon>Solirubrobacterales</taxon>
        <taxon>Patulibacteraceae</taxon>
        <taxon>Patulibacter</taxon>
    </lineage>
</organism>
<feature type="active site" description="Proton acceptor" evidence="4">
    <location>
        <position position="224"/>
    </location>
</feature>